<gene>
    <name evidence="3" type="ORF">PMZ80_005111</name>
</gene>
<dbReference type="Gene3D" id="3.30.710.10">
    <property type="entry name" value="Potassium Channel Kv1.1, Chain A"/>
    <property type="match status" value="1"/>
</dbReference>
<sequence>MAWNGSRPAAIFRESAKPQDSQSNTLLNDQSQNSSKVFQDTPEKFTQSDIVTIYVGPERHRFTAHKDLLCSKSEYFRASLNGKWAESTSNVLDWNDEDDTVEVVKTMMTWLYGNRLDIENVDHEHLINCYHFAHKRLLLDFQNELVDTLRASLKKRKEYLSIEWPVDEKLLNLNATPLYSFMIQSVIWHMMQNKEEYIEGGEDADDTAVQLGRANLGENLVKGMLRYLQAPYKDPVRWKGCHFHDHSDGSHCGRRR</sequence>
<dbReference type="EMBL" id="JAVHJV010000005">
    <property type="protein sequence ID" value="KAK5942546.1"/>
    <property type="molecule type" value="Genomic_DNA"/>
</dbReference>
<dbReference type="CDD" id="cd18186">
    <property type="entry name" value="BTB_POZ_ZBTB_KLHL-like"/>
    <property type="match status" value="1"/>
</dbReference>
<feature type="region of interest" description="Disordered" evidence="1">
    <location>
        <begin position="1"/>
        <end position="39"/>
    </location>
</feature>
<dbReference type="Proteomes" id="UP001334248">
    <property type="component" value="Unassembled WGS sequence"/>
</dbReference>
<dbReference type="PANTHER" id="PTHR47843">
    <property type="entry name" value="BTB DOMAIN-CONTAINING PROTEIN-RELATED"/>
    <property type="match status" value="1"/>
</dbReference>
<protein>
    <recommendedName>
        <fullName evidence="2">BTB domain-containing protein</fullName>
    </recommendedName>
</protein>
<accession>A0ABR0RPM9</accession>
<dbReference type="InterPro" id="IPR011333">
    <property type="entry name" value="SKP1/BTB/POZ_sf"/>
</dbReference>
<organism evidence="3 4">
    <name type="scientific">Knufia obscura</name>
    <dbReference type="NCBI Taxonomy" id="1635080"/>
    <lineage>
        <taxon>Eukaryota</taxon>
        <taxon>Fungi</taxon>
        <taxon>Dikarya</taxon>
        <taxon>Ascomycota</taxon>
        <taxon>Pezizomycotina</taxon>
        <taxon>Eurotiomycetes</taxon>
        <taxon>Chaetothyriomycetidae</taxon>
        <taxon>Chaetothyriales</taxon>
        <taxon>Trichomeriaceae</taxon>
        <taxon>Knufia</taxon>
    </lineage>
</organism>
<name>A0ABR0RPM9_9EURO</name>
<keyword evidence="4" id="KW-1185">Reference proteome</keyword>
<evidence type="ECO:0000259" key="2">
    <source>
        <dbReference type="PROSITE" id="PS50097"/>
    </source>
</evidence>
<dbReference type="InterPro" id="IPR000210">
    <property type="entry name" value="BTB/POZ_dom"/>
</dbReference>
<dbReference type="PROSITE" id="PS50097">
    <property type="entry name" value="BTB"/>
    <property type="match status" value="1"/>
</dbReference>
<comment type="caution">
    <text evidence="3">The sequence shown here is derived from an EMBL/GenBank/DDBJ whole genome shotgun (WGS) entry which is preliminary data.</text>
</comment>
<dbReference type="PANTHER" id="PTHR47843:SF2">
    <property type="entry name" value="BTB DOMAIN-CONTAINING PROTEIN"/>
    <property type="match status" value="1"/>
</dbReference>
<reference evidence="3 4" key="1">
    <citation type="journal article" date="2023" name="Res Sq">
        <title>Genomic and morphological characterization of Knufia obscura isolated from the Mars 2020 spacecraft assembly facility.</title>
        <authorList>
            <person name="Chander A.M."/>
            <person name="Teixeira M.M."/>
            <person name="Singh N.K."/>
            <person name="Williams M.P."/>
            <person name="Parker C.W."/>
            <person name="Leo P."/>
            <person name="Stajich J.E."/>
            <person name="Torok T."/>
            <person name="Tighe S."/>
            <person name="Mason C.E."/>
            <person name="Venkateswaran K."/>
        </authorList>
    </citation>
    <scope>NUCLEOTIDE SEQUENCE [LARGE SCALE GENOMIC DNA]</scope>
    <source>
        <strain evidence="3 4">CCFEE 5817</strain>
    </source>
</reference>
<dbReference type="SUPFAM" id="SSF54695">
    <property type="entry name" value="POZ domain"/>
    <property type="match status" value="1"/>
</dbReference>
<feature type="compositionally biased region" description="Polar residues" evidence="1">
    <location>
        <begin position="18"/>
        <end position="39"/>
    </location>
</feature>
<evidence type="ECO:0000313" key="3">
    <source>
        <dbReference type="EMBL" id="KAK5942546.1"/>
    </source>
</evidence>
<dbReference type="SMART" id="SM00225">
    <property type="entry name" value="BTB"/>
    <property type="match status" value="1"/>
</dbReference>
<dbReference type="GeneID" id="89998560"/>
<evidence type="ECO:0000313" key="4">
    <source>
        <dbReference type="Proteomes" id="UP001334248"/>
    </source>
</evidence>
<proteinExistence type="predicted"/>
<feature type="domain" description="BTB" evidence="2">
    <location>
        <begin position="49"/>
        <end position="120"/>
    </location>
</feature>
<dbReference type="RefSeq" id="XP_064730636.1">
    <property type="nucleotide sequence ID" value="XM_064873532.1"/>
</dbReference>
<evidence type="ECO:0000256" key="1">
    <source>
        <dbReference type="SAM" id="MobiDB-lite"/>
    </source>
</evidence>
<dbReference type="Pfam" id="PF00651">
    <property type="entry name" value="BTB"/>
    <property type="match status" value="1"/>
</dbReference>